<organism evidence="2 3">
    <name type="scientific">Malassezia restricta (strain ATCC 96810 / NBRC 103918 / CBS 7877)</name>
    <name type="common">Seborrheic dermatitis infection agent</name>
    <dbReference type="NCBI Taxonomy" id="425264"/>
    <lineage>
        <taxon>Eukaryota</taxon>
        <taxon>Fungi</taxon>
        <taxon>Dikarya</taxon>
        <taxon>Basidiomycota</taxon>
        <taxon>Ustilaginomycotina</taxon>
        <taxon>Malasseziomycetes</taxon>
        <taxon>Malasseziales</taxon>
        <taxon>Malasseziaceae</taxon>
        <taxon>Malassezia</taxon>
    </lineage>
</organism>
<dbReference type="Pfam" id="PF08569">
    <property type="entry name" value="Mo25"/>
    <property type="match status" value="1"/>
</dbReference>
<comment type="similarity">
    <text evidence="1">Belongs to the Mo25 family.</text>
</comment>
<evidence type="ECO:0000256" key="1">
    <source>
        <dbReference type="ARBA" id="ARBA00011012"/>
    </source>
</evidence>
<sequence length="348" mass="40669">MNFLIKGRQQRTSAELARSICDACFRMGVEVTTDEVWRLSDVSPSSDSRRKLYDELFLLLQQGKLVLYGEGDRDPVPELVAQFAQEAYQHHMMEYLLTVMPRLEFEARKDITQIFVALLQRSIGSRHPTVEYVYSNPSIVSMTIRGYDMPSIALNTGMILHEMLQYEILAKLFLYSDDLYRFPQYIEFTSFSISCDAFKNLRDALVTHRSMAAEFLQQQYVQFFSMFTQLLDSQNYVTRRQSLKLLGELLVDRAHYSTMIRYVSDEENLKRIMNALRDRSKHIQLEAFHVFKVFVANPKKTPAVEAILRRNRSRILSFLEAFLPDSTNEAFIDERQYIIQIIRAMPNA</sequence>
<accession>A0A3G2S1U2</accession>
<dbReference type="VEuPathDB" id="FungiDB:DNF11_0786"/>
<dbReference type="STRING" id="425264.A0A3G2S1U2"/>
<reference evidence="2 3" key="1">
    <citation type="submission" date="2018-10" db="EMBL/GenBank/DDBJ databases">
        <title>Complete genome sequence of Malassezia restricta CBS 7877.</title>
        <authorList>
            <person name="Morand S.C."/>
            <person name="Bertignac M."/>
            <person name="Iltis A."/>
            <person name="Kolder I."/>
            <person name="Pirovano W."/>
            <person name="Jourdain R."/>
            <person name="Clavaud C."/>
        </authorList>
    </citation>
    <scope>NUCLEOTIDE SEQUENCE [LARGE SCALE GENOMIC DNA]</scope>
    <source>
        <strain evidence="2 3">CBS 7877</strain>
    </source>
</reference>
<dbReference type="PANTHER" id="PTHR10182">
    <property type="entry name" value="CALCIUM-BINDING PROTEIN 39-RELATED"/>
    <property type="match status" value="1"/>
</dbReference>
<dbReference type="SUPFAM" id="SSF48371">
    <property type="entry name" value="ARM repeat"/>
    <property type="match status" value="1"/>
</dbReference>
<dbReference type="Gene3D" id="1.25.10.10">
    <property type="entry name" value="Leucine-rich Repeat Variant"/>
    <property type="match status" value="1"/>
</dbReference>
<dbReference type="InterPro" id="IPR016024">
    <property type="entry name" value="ARM-type_fold"/>
</dbReference>
<dbReference type="EMBL" id="CP033149">
    <property type="protein sequence ID" value="AYO41736.1"/>
    <property type="molecule type" value="Genomic_DNA"/>
</dbReference>
<name>A0A3G2S1U2_MALR7</name>
<dbReference type="GO" id="GO:0035556">
    <property type="term" value="P:intracellular signal transduction"/>
    <property type="evidence" value="ECO:0007669"/>
    <property type="project" value="TreeGrafter"/>
</dbReference>
<dbReference type="PANTHER" id="PTHR10182:SF3">
    <property type="entry name" value="PROTEIN MO25"/>
    <property type="match status" value="1"/>
</dbReference>
<keyword evidence="3" id="KW-1185">Reference proteome</keyword>
<protein>
    <submittedName>
        <fullName evidence="2">Calcium-binding protein 39-like protein</fullName>
    </submittedName>
</protein>
<evidence type="ECO:0000313" key="2">
    <source>
        <dbReference type="EMBL" id="AYO41736.1"/>
    </source>
</evidence>
<dbReference type="GO" id="GO:0043539">
    <property type="term" value="F:protein serine/threonine kinase activator activity"/>
    <property type="evidence" value="ECO:0007669"/>
    <property type="project" value="TreeGrafter"/>
</dbReference>
<dbReference type="Proteomes" id="UP000269793">
    <property type="component" value="Chromosome II"/>
</dbReference>
<dbReference type="AlphaFoldDB" id="A0A3G2S1U2"/>
<evidence type="ECO:0000313" key="3">
    <source>
        <dbReference type="Proteomes" id="UP000269793"/>
    </source>
</evidence>
<dbReference type="InterPro" id="IPR011989">
    <property type="entry name" value="ARM-like"/>
</dbReference>
<proteinExistence type="inferred from homology"/>
<dbReference type="OrthoDB" id="609103at2759"/>
<gene>
    <name evidence="2" type="primary">Cab39l</name>
    <name evidence="2" type="ORF">DNF11_0786</name>
</gene>
<dbReference type="InterPro" id="IPR013878">
    <property type="entry name" value="Mo25"/>
</dbReference>